<evidence type="ECO:0000256" key="2">
    <source>
        <dbReference type="ARBA" id="ARBA00023136"/>
    </source>
</evidence>
<keyword evidence="6" id="KW-1185">Reference proteome</keyword>
<name>A0ABX6LA44_9BACT</name>
<dbReference type="Gene3D" id="2.60.40.1120">
    <property type="entry name" value="Carboxypeptidase-like, regulatory domain"/>
    <property type="match status" value="1"/>
</dbReference>
<keyword evidence="2" id="KW-0472">Membrane</keyword>
<feature type="domain" description="Secretin/TonB short N-terminal" evidence="4">
    <location>
        <begin position="46"/>
        <end position="97"/>
    </location>
</feature>
<keyword evidence="1" id="KW-0813">Transport</keyword>
<dbReference type="SMART" id="SM00965">
    <property type="entry name" value="STN"/>
    <property type="match status" value="1"/>
</dbReference>
<dbReference type="RefSeq" id="WP_168859851.1">
    <property type="nucleotide sequence ID" value="NZ_CP051204.2"/>
</dbReference>
<evidence type="ECO:0000256" key="1">
    <source>
        <dbReference type="ARBA" id="ARBA00022448"/>
    </source>
</evidence>
<gene>
    <name evidence="5" type="ORF">HF324_03090</name>
</gene>
<proteinExistence type="predicted"/>
<dbReference type="EMBL" id="CP051204">
    <property type="protein sequence ID" value="QJB36895.1"/>
    <property type="molecule type" value="Genomic_DNA"/>
</dbReference>
<evidence type="ECO:0000256" key="3">
    <source>
        <dbReference type="ARBA" id="ARBA00023237"/>
    </source>
</evidence>
<accession>A0ABX6LA44</accession>
<sequence>MKLTATLLLAVTLHISAKSFSQTVTLKGKRLALYDVFNNISKQTGYEFVYDEKLLQGSGPVNMNVNNAPLTDVLDKCLKGKPLEYSIVNKIIVISPKPAPESVLQAAPIKGTVTGADGKPLFNVSVQVKGTTRGAITNEQGGFSIQANAKEILVFSSIGYETKEITIGSNTTLAVVLNMSNTQLTGVMVTALGIKRSEKAITYAMQQVSGGELTKAKDPNLINTLNGKVAGLSISPAPPAWAVRLKWYCAATSPASVTTRRCT</sequence>
<dbReference type="SUPFAM" id="SSF49464">
    <property type="entry name" value="Carboxypeptidase regulatory domain-like"/>
    <property type="match status" value="1"/>
</dbReference>
<organism evidence="5 6">
    <name type="scientific">Chitinophaga oryzae</name>
    <dbReference type="NCBI Taxonomy" id="2725414"/>
    <lineage>
        <taxon>Bacteria</taxon>
        <taxon>Pseudomonadati</taxon>
        <taxon>Bacteroidota</taxon>
        <taxon>Chitinophagia</taxon>
        <taxon>Chitinophagales</taxon>
        <taxon>Chitinophagaceae</taxon>
        <taxon>Chitinophaga</taxon>
    </lineage>
</organism>
<dbReference type="Proteomes" id="UP000503144">
    <property type="component" value="Chromosome"/>
</dbReference>
<dbReference type="Pfam" id="PF13715">
    <property type="entry name" value="CarbopepD_reg_2"/>
    <property type="match status" value="1"/>
</dbReference>
<evidence type="ECO:0000259" key="4">
    <source>
        <dbReference type="SMART" id="SM00965"/>
    </source>
</evidence>
<evidence type="ECO:0000313" key="6">
    <source>
        <dbReference type="Proteomes" id="UP000503144"/>
    </source>
</evidence>
<reference evidence="5" key="1">
    <citation type="submission" date="2020-09" db="EMBL/GenBank/DDBJ databases">
        <authorList>
            <person name="Kittiwongwattana C."/>
        </authorList>
    </citation>
    <scope>NUCLEOTIDE SEQUENCE</scope>
    <source>
        <strain evidence="5">1303</strain>
    </source>
</reference>
<dbReference type="InterPro" id="IPR008969">
    <property type="entry name" value="CarboxyPept-like_regulatory"/>
</dbReference>
<keyword evidence="3" id="KW-0998">Cell outer membrane</keyword>
<protein>
    <submittedName>
        <fullName evidence="5">Carboxypeptidase-like regulatory domain-containing protein</fullName>
    </submittedName>
</protein>
<dbReference type="InterPro" id="IPR011662">
    <property type="entry name" value="Secretin/TonB_short_N"/>
</dbReference>
<dbReference type="Pfam" id="PF07660">
    <property type="entry name" value="STN"/>
    <property type="match status" value="1"/>
</dbReference>
<evidence type="ECO:0000313" key="5">
    <source>
        <dbReference type="EMBL" id="QJB36895.1"/>
    </source>
</evidence>